<proteinExistence type="predicted"/>
<dbReference type="InterPro" id="IPR037049">
    <property type="entry name" value="DUF1214_C_sf"/>
</dbReference>
<reference evidence="3" key="1">
    <citation type="submission" date="2019-09" db="EMBL/GenBank/DDBJ databases">
        <authorList>
            <person name="Needham M D."/>
        </authorList>
    </citation>
    <scope>NUCLEOTIDE SEQUENCE</scope>
</reference>
<dbReference type="PANTHER" id="PTHR36509:SF2">
    <property type="entry name" value="BLL3101 PROTEIN"/>
    <property type="match status" value="1"/>
</dbReference>
<dbReference type="InterPro" id="IPR010679">
    <property type="entry name" value="DUF1254"/>
</dbReference>
<accession>A0A5E8CGD5</accession>
<sequence>MNTIITILVILIALSQIYLLSKQMGSNKNTENVDFTNILSNLNINNSSYTELFLYLYPIVLMRKTMETNYYQYQKKYLSSQVKKYTPDLSSFTNRFYNAIEPPSPDFTGVVNANVDTLYSTAWLDLKSHVTLSLPAKEDNIFVLFTAMDLWSNVVWSVELTDKVQTIHFYKNKKPNADPYDQYVKFSTNNVWLLGRTQIIDDIDKVNKLQSKYALFSYVNGKKTEMDVLPEPETSLNPSSIVNSMNAPYFFNYATDIIARQNQVPEEDSKILEKLKNIGFFKNNFLGYIKNNDEIDGLSFGYTLGMKSLDFISNSGDGGSWAGISQYVGEYGTNYTIRALVADIGLGANKASDAVYLVWSGLDGDKQYELDINEFPKVNAFWSLTAYNSKVFLIAGDLNGEKKALSNINGTLGKKGEANKIKGIRISKDGTGSIETQPKSKKSLKIILSATQPKTECYWLPLNAGDICSITARFYKPDTDIQDGTWTLPNINLINN</sequence>
<dbReference type="Pfam" id="PF06742">
    <property type="entry name" value="DUF1214"/>
    <property type="match status" value="1"/>
</dbReference>
<feature type="domain" description="DUF1254" evidence="2">
    <location>
        <begin position="94"/>
        <end position="215"/>
    </location>
</feature>
<protein>
    <recommendedName>
        <fullName evidence="4">DUF1214 domain-containing protein</fullName>
    </recommendedName>
</protein>
<dbReference type="InterPro" id="IPR010621">
    <property type="entry name" value="DUF1214"/>
</dbReference>
<gene>
    <name evidence="3" type="ORF">CPAV1605_200</name>
</gene>
<dbReference type="PANTHER" id="PTHR36509">
    <property type="entry name" value="BLL3101 PROTEIN"/>
    <property type="match status" value="1"/>
</dbReference>
<evidence type="ECO:0000259" key="2">
    <source>
        <dbReference type="Pfam" id="PF06863"/>
    </source>
</evidence>
<evidence type="ECO:0008006" key="4">
    <source>
        <dbReference type="Google" id="ProtNLM"/>
    </source>
</evidence>
<evidence type="ECO:0000313" key="3">
    <source>
        <dbReference type="EMBL" id="VVU94478.1"/>
    </source>
</evidence>
<organism evidence="3">
    <name type="scientific">seawater metagenome</name>
    <dbReference type="NCBI Taxonomy" id="1561972"/>
    <lineage>
        <taxon>unclassified sequences</taxon>
        <taxon>metagenomes</taxon>
        <taxon>ecological metagenomes</taxon>
    </lineage>
</organism>
<dbReference type="InterPro" id="IPR037050">
    <property type="entry name" value="DUF1254_sf"/>
</dbReference>
<dbReference type="AlphaFoldDB" id="A0A5E8CGD5"/>
<dbReference type="Gene3D" id="2.60.40.1610">
    <property type="entry name" value="Domain of unknown function DUF1254"/>
    <property type="match status" value="1"/>
</dbReference>
<name>A0A5E8CGD5_9ZZZZ</name>
<evidence type="ECO:0000259" key="1">
    <source>
        <dbReference type="Pfam" id="PF06742"/>
    </source>
</evidence>
<dbReference type="Gene3D" id="2.60.120.600">
    <property type="entry name" value="Domain of unknown function DUF1214, C-terminal domain"/>
    <property type="match status" value="1"/>
</dbReference>
<dbReference type="Pfam" id="PF06863">
    <property type="entry name" value="DUF1254"/>
    <property type="match status" value="1"/>
</dbReference>
<dbReference type="EMBL" id="CABVLZ010000001">
    <property type="protein sequence ID" value="VVU94478.1"/>
    <property type="molecule type" value="Genomic_DNA"/>
</dbReference>
<feature type="domain" description="DUF1214" evidence="1">
    <location>
        <begin position="362"/>
        <end position="478"/>
    </location>
</feature>
<dbReference type="SUPFAM" id="SSF160935">
    <property type="entry name" value="VPA0735-like"/>
    <property type="match status" value="1"/>
</dbReference>